<organism evidence="5 6">
    <name type="scientific">Mangrovivirga halotolerans</name>
    <dbReference type="NCBI Taxonomy" id="2993936"/>
    <lineage>
        <taxon>Bacteria</taxon>
        <taxon>Pseudomonadati</taxon>
        <taxon>Bacteroidota</taxon>
        <taxon>Cytophagia</taxon>
        <taxon>Cytophagales</taxon>
        <taxon>Mangrovivirgaceae</taxon>
        <taxon>Mangrovivirga</taxon>
    </lineage>
</organism>
<dbReference type="PANTHER" id="PTHR11731">
    <property type="entry name" value="PROTEASE FAMILY S9B,C DIPEPTIDYL-PEPTIDASE IV-RELATED"/>
    <property type="match status" value="1"/>
</dbReference>
<proteinExistence type="predicted"/>
<evidence type="ECO:0000313" key="6">
    <source>
        <dbReference type="Proteomes" id="UP001209885"/>
    </source>
</evidence>
<evidence type="ECO:0000259" key="4">
    <source>
        <dbReference type="Pfam" id="PF00930"/>
    </source>
</evidence>
<dbReference type="RefSeq" id="WP_266055507.1">
    <property type="nucleotide sequence ID" value="NZ_JAPFQN010000003.1"/>
</dbReference>
<dbReference type="PROSITE" id="PS00708">
    <property type="entry name" value="PRO_ENDOPEP_SER"/>
    <property type="match status" value="1"/>
</dbReference>
<dbReference type="InterPro" id="IPR029058">
    <property type="entry name" value="AB_hydrolase_fold"/>
</dbReference>
<evidence type="ECO:0000256" key="2">
    <source>
        <dbReference type="ARBA" id="ARBA00022801"/>
    </source>
</evidence>
<evidence type="ECO:0000313" key="5">
    <source>
        <dbReference type="EMBL" id="MCX2743135.1"/>
    </source>
</evidence>
<dbReference type="Gene3D" id="3.40.50.1820">
    <property type="entry name" value="alpha/beta hydrolase"/>
    <property type="match status" value="1"/>
</dbReference>
<dbReference type="Proteomes" id="UP001209885">
    <property type="component" value="Unassembled WGS sequence"/>
</dbReference>
<dbReference type="Pfam" id="PF00930">
    <property type="entry name" value="DPPIV_N"/>
    <property type="match status" value="1"/>
</dbReference>
<keyword evidence="1" id="KW-0645">Protease</keyword>
<protein>
    <submittedName>
        <fullName evidence="5">S9 family peptidase</fullName>
    </submittedName>
</protein>
<keyword evidence="6" id="KW-1185">Reference proteome</keyword>
<dbReference type="InterPro" id="IPR001375">
    <property type="entry name" value="Peptidase_S9_cat"/>
</dbReference>
<gene>
    <name evidence="5" type="ORF">OO013_04625</name>
</gene>
<dbReference type="EMBL" id="JAPFQN010000003">
    <property type="protein sequence ID" value="MCX2743135.1"/>
    <property type="molecule type" value="Genomic_DNA"/>
</dbReference>
<dbReference type="SUPFAM" id="SSF82171">
    <property type="entry name" value="DPP6 N-terminal domain-like"/>
    <property type="match status" value="1"/>
</dbReference>
<reference evidence="5 6" key="1">
    <citation type="submission" date="2022-11" db="EMBL/GenBank/DDBJ databases">
        <title>The characterization of three novel Bacteroidetes species and genomic analysis of their roles in tidal elemental geochemical cycles.</title>
        <authorList>
            <person name="Ma K."/>
        </authorList>
    </citation>
    <scope>NUCLEOTIDE SEQUENCE [LARGE SCALE GENOMIC DNA]</scope>
    <source>
        <strain evidence="5 6">M17</strain>
    </source>
</reference>
<keyword evidence="2" id="KW-0378">Hydrolase</keyword>
<evidence type="ECO:0000256" key="1">
    <source>
        <dbReference type="ARBA" id="ARBA00022670"/>
    </source>
</evidence>
<dbReference type="Pfam" id="PF00326">
    <property type="entry name" value="Peptidase_S9"/>
    <property type="match status" value="1"/>
</dbReference>
<evidence type="ECO:0000259" key="3">
    <source>
        <dbReference type="Pfam" id="PF00326"/>
    </source>
</evidence>
<feature type="domain" description="Peptidase S9 prolyl oligopeptidase catalytic" evidence="3">
    <location>
        <begin position="532"/>
        <end position="729"/>
    </location>
</feature>
<dbReference type="InterPro" id="IPR050278">
    <property type="entry name" value="Serine_Prot_S9B/DPPIV"/>
</dbReference>
<dbReference type="InterPro" id="IPR002471">
    <property type="entry name" value="Pept_S9_AS"/>
</dbReference>
<accession>A0ABT3RMT9</accession>
<dbReference type="Gene3D" id="2.140.10.30">
    <property type="entry name" value="Dipeptidylpeptidase IV, N-terminal domain"/>
    <property type="match status" value="1"/>
</dbReference>
<dbReference type="SUPFAM" id="SSF53474">
    <property type="entry name" value="alpha/beta-Hydrolases"/>
    <property type="match status" value="1"/>
</dbReference>
<name>A0ABT3RMT9_9BACT</name>
<sequence>MRSIFLLVLLSLPVFFINAQVKPLTLEDIHYSGKFYPKGVYGVNWMNDGRYYSKLENSSKGRKVVKSDILTDKVIETIVDSKDLKLDDGSFLSFSSYSFSADESKLLLQANRESIYRRSYKAEYYLYDRETKELLPLEKSEKISYATYSPDGEKVAYVKENNLYIFDVSSGETTAITEDGEFNKLIHGAADWVYEEEFGFAKAFKWSPDSESIAYLSFDEEDVKEYNMQKWGPLYPEDYKFKYPKAGEKNSEISLSAYNVKTGKNTLIDLGEEKDIYIPRFYWTPGSELAFIRLNRHQNHLEMMLADNEGNTKTILEEKSDTYVDIEYTDELIFLANGEQFLKPSEKSGFKHIYLYDMKGNEIRQVTEGEWEVSSLYGYDENTKTLYFSSREVSPLENHLYSIKINGKKKKQLSEESGWHGANFSPDFEYYIANYSSVDHPGLYRLYKAGQSEPMAVLEDNKKLQKLNEKYYQGQHSFFSFETPEGIKLNGYEILPADFDPNKKYPVLMYVYGGPGSQTVTNRAGGSRERWFHYLAQQGYIVVSVDNRGTGGRGRDFKHVTYKNLGKYEVQDQIYAAKYLAKKDYVDASQIGIFGWSYGGYMSSLCLFIGNDVFNTAIAVAPVTTWRYYDTIYTERYLQRPQDNASGYDDNSPITHASKLKGNYLLIHGTADDNVHFQNAVDLQNELIKQGKQFDSFYYPGKNHGIYGGNTRLHLFEMITNYLNNNLKKGQTLSVESSSKP</sequence>
<dbReference type="InterPro" id="IPR002469">
    <property type="entry name" value="Peptidase_S9B_N"/>
</dbReference>
<comment type="caution">
    <text evidence="5">The sequence shown here is derived from an EMBL/GenBank/DDBJ whole genome shotgun (WGS) entry which is preliminary data.</text>
</comment>
<feature type="domain" description="Dipeptidylpeptidase IV N-terminal" evidence="4">
    <location>
        <begin position="100"/>
        <end position="441"/>
    </location>
</feature>
<dbReference type="PANTHER" id="PTHR11731:SF193">
    <property type="entry name" value="DIPEPTIDYL PEPTIDASE 9"/>
    <property type="match status" value="1"/>
</dbReference>